<feature type="compositionally biased region" description="Low complexity" evidence="1">
    <location>
        <begin position="264"/>
        <end position="275"/>
    </location>
</feature>
<dbReference type="GO" id="GO:0003677">
    <property type="term" value="F:DNA binding"/>
    <property type="evidence" value="ECO:0007669"/>
    <property type="project" value="InterPro"/>
</dbReference>
<evidence type="ECO:0000313" key="3">
    <source>
        <dbReference type="Proteomes" id="UP000008744"/>
    </source>
</evidence>
<feature type="compositionally biased region" description="Polar residues" evidence="1">
    <location>
        <begin position="1871"/>
        <end position="1894"/>
    </location>
</feature>
<feature type="compositionally biased region" description="Low complexity" evidence="1">
    <location>
        <begin position="3030"/>
        <end position="3047"/>
    </location>
</feature>
<feature type="compositionally biased region" description="Basic and acidic residues" evidence="1">
    <location>
        <begin position="2105"/>
        <end position="2114"/>
    </location>
</feature>
<feature type="compositionally biased region" description="Basic and acidic residues" evidence="1">
    <location>
        <begin position="362"/>
        <end position="371"/>
    </location>
</feature>
<proteinExistence type="predicted"/>
<feature type="compositionally biased region" description="Basic and acidic residues" evidence="1">
    <location>
        <begin position="2431"/>
        <end position="2441"/>
    </location>
</feature>
<feature type="compositionally biased region" description="Basic and acidic residues" evidence="1">
    <location>
        <begin position="2176"/>
        <end position="2212"/>
    </location>
</feature>
<feature type="compositionally biased region" description="Low complexity" evidence="1">
    <location>
        <begin position="1963"/>
        <end position="1975"/>
    </location>
</feature>
<name>B4GAW1_DROPE</name>
<feature type="compositionally biased region" description="Basic and acidic residues" evidence="1">
    <location>
        <begin position="1489"/>
        <end position="1511"/>
    </location>
</feature>
<feature type="compositionally biased region" description="Basic and acidic residues" evidence="1">
    <location>
        <begin position="335"/>
        <end position="352"/>
    </location>
</feature>
<feature type="region of interest" description="Disordered" evidence="1">
    <location>
        <begin position="2646"/>
        <end position="2701"/>
    </location>
</feature>
<feature type="region of interest" description="Disordered" evidence="1">
    <location>
        <begin position="1215"/>
        <end position="2120"/>
    </location>
</feature>
<feature type="compositionally biased region" description="Basic residues" evidence="1">
    <location>
        <begin position="495"/>
        <end position="508"/>
    </location>
</feature>
<feature type="region of interest" description="Disordered" evidence="1">
    <location>
        <begin position="3016"/>
        <end position="3076"/>
    </location>
</feature>
<dbReference type="PANTHER" id="PTHR48125:SF12">
    <property type="entry name" value="AT HOOK TRANSCRIPTION FACTOR FAMILY-RELATED"/>
    <property type="match status" value="1"/>
</dbReference>
<feature type="region of interest" description="Disordered" evidence="1">
    <location>
        <begin position="2175"/>
        <end position="2449"/>
    </location>
</feature>
<sequence>MEDVEYLDEYKDLVLPGIKTGDGRTPVPPRRRRISSDSSNSSSIDADIFQKLFHGKFIDDEQLNEGSSKSRERHRLPRLPSSSDDGSNDAFDALFHRKLSKPKSNKRRERFSSFDSVDELGQALMRPTQRSTVPKPSTSRGAGRKSETEGLHRGSGSQSNSSGFGKSNKSLPEHRSSGKIGVHGLQSKNAAKGSSNASSSHSVSKNSKTVTLHKPDLRLPKNEPKTDPLNLGELYGDSDSDSSYEFESDFFDDPDTDDEEPVIDLSTDTSRTTSLAETVTPVVSDDEGEGQEQQELQRQRKMSGDSELLQKYLNNLSCAESPPIYKKQSSAKKSRSSEKKLPSSEQVMHSKEQPAASPTVEQKQKAEKAEPEQVPPVEAGCSSLAGNPVPIISSNSNPYEVDESITLESLERMTLDLAEQINEIDVERSFEFERRSASKPRSRSRSKFSADPGRSTPVLGNSHVRKLTYSNEQLDSCGSSKTTLRRAKSDSAFSKRGRGRSRKNKKNRAATTEEKVVKPSETVGEGQEVPVKRKRGRPRKIRPPTEAETALLAVNAKAPTETTEKDATEDAVPGTSGAQVEKVEEKDTDKAEQIKKPEAGSPRELNTELDRAKDVTEITVYSQDEIITTSLSQSHQISEPLLDLKTKDQEANLQVEKPTRSDTSTESFNTAHGESSMPQSPVQPIIGAEGETLTEASGDIVWQSLDGNSNVDERMVSKVELAIESKTIQLAVETQESMAEHTVTDPIEKPGVDLESSEKDVGVATVLPASVDQLTADISVQEDDFKLELPKAVDQLLTEPSEAMEQLETVLPEAVNSIRKVQIREELVLTEQTDSQLAEDIKLAEEILAAECEGIQISDTALALPGEIPVIEIIKELEQQTIADALSPPEATEEIALVSAKCPADKTVVEALPALQESSGKEPLAESISSEIGDKIPTSFSENTGKKEINRNPSSPVVMPKNYESDVGLPPLASRMANRSAITISSQPKKSTPVKRAPKGERNTVLNEPSIRSSPRLGRSPAGSKSSQEPQSADETIDNYRFGREQARSSGTETDNGEKYAIQRKSRSTQKKEKKGKSTEKVKPEDESQDETATDMVETETENESPAPSAAPPPAEAGDLAEGTRSGLKVVPAGCSTGGTGGGAHSSAKSSLVSKATIDTVKRFDRRDSPKADSSKTRAQSKETPHASLSKDISSVHPKVEAPVVQSLAERVARCEEVKEKSDSTPTDFKETPNTDPVESKLEPPKEDFNKPAERDKEAKIDPEKMQVDPAHDTVEPKQAEPREKRKRGRPKKKRKSFPRDLDKDKSKPGISQDSANAQQDRAEPNVSQGATTSTSRQNKQENKSPAEEDLAEPGNKPASSTEPKPVEMTGPEKVETIDKASTEKPEPVALATAHKSSRNEKVKGKKTIKTTVEPSTDGTESEKTIKNTELVRDKNPEDPSTSTPTTVQGRLSKKEKIKSRKAIHTTSVESCNIKPEAEPESVQQVVDPKVDSIETLNAEKYDPSKEEKLRSIQLKVDPSSAAITEPEPEPDPAAQSADGPYTAIKETEPVQETPERSICSKSLPISRKTRLELNNEESATNRESSQPETSEATVEPKLDSSQAQILKQDKSRNKQHKESVKIEPKDAPDTTEPGKTETKGEEPRPAPEMTDSKKPRMQKPKSTKSSEATELEGPPSTKPTLPPKSIEHSDPCRAATKAVSVMESKQTSESNPSSEKSKEPQPETQPKTEDKRCSSKKRADSPKQQKNTKITPDVSSEQNASEDTTPKPSVPITPCTAPCRQLRVLMRRTPSSKSSVVKGTSVKSFRDRLYGPTEASSSAKREEDKAKAEPEAQDKPEAGELLKPASPEQPIVDTEDGTASDAPEAGVEESNANSQVITETTGATVAPESSKSNMPPVRALRKREVETPQPDESARRKQQQQRELEKTGKDKQGQKKLVRRRNQLEAEERPPQKRLKPEDEATASAPASANPKAKFISLIGKDTIISTTTDLRKEDAKSSGAARKSNAKSTKGGDMTKHIIISTVPKKTPDAAAESPPAPSKKPLVQSVLNSFVDTRKTTQRDSAGKKFLPRSNTAAESDEDPERNIPSSTLLTRKGVVPASDLPSKKTAESPKGETPAAALRKVNIISVSVMPSKEDECAAVAVGKTGPTSAPATAAQVTKALLDAEKNIVSARRQVETKKKPETKKIVKINTPDKTKTTEQAGKEDRRLEMSAQQSKKSYTSTEPTTKSLSHPQLLSNPEPRKSKDAARKQAIADEMAKPAMLSTVRPVTDAASRLTQSEEQWSDLDVFRKSIAIRKSKVETSRASRESSHERAGRITRLEKGNSLPTSRPMAVSISSHMTRAASNNRSLASTPIPMATTPTPMVRRTAPKKPELEAAPTPPVEPLAPPKKVKRPARLRFGSRRRRSAKKRKATEEAEAETEVGNQKRSRGEQEQEPEARPAPSLAFPVMITAASSSTSSPLPYSVTAPVAVPVSSKSQPITKPKLRKCLVKINRGVVKKWMEANVRKQPAVALQQPRSEPPEEPGPEPQIEGPAAEPARVQVPEPAPAPAPSPAPKTAPQTARAPVAPVDKSDSVSVSVLAQPAQKKTHGVLAMKLPIPIPVMEIKTEIEEVPPEVPMEEDTLGALPVPIHIPTPIATPITIPTAPEAPEEATPPQEVVPLPPATSSFQTIRISAPPPSAGRLVSSLPSASSAESSQKPGHTKIFSFLYPHRYQRSYGDVGLDFCCPNLDGPMRAIDPTRLHATAQVPVLELPQFMVITTRIISKADKDLPHKVRAKLAQLDKTGGKLVGQTVRMSMDSNTVQSLTKQLPRGTTLTKKVLPPGAALPAAASSSMVASMPPALIQLPPICPKDKQRVELQTRVQIFDLVLQSLSRRATTLTKVERQRTIEEIVMTSTLMPIDVDVGTKLLENYVYYLNRATNIQTPLPSLCLNPVGTTAATQSAPTVASLVGIPAVAKSKVSTASASATVTPSAPAPATKKPAQKRSSLPAGIPVYDSEKNIIGYQCPTPNASFVNRPTPMASSTPLGPSASSAAQGGSKSARSSVQLKQNKKTKTTAGIPMKAGAKGSPGNRVQGSGKIISIHPPPEQKTLPARPGVAQTIAALSETPQPKAVAVPVLVPVRGSTSKSAAPTSSGRSAGLNQTRSPNVFIINQMSPQAEESILPDSNNVVPMEAEIKGELDDTVELIG</sequence>
<feature type="compositionally biased region" description="Polar residues" evidence="1">
    <location>
        <begin position="1577"/>
        <end position="1593"/>
    </location>
</feature>
<feature type="compositionally biased region" description="Polar residues" evidence="1">
    <location>
        <begin position="1004"/>
        <end position="1013"/>
    </location>
</feature>
<feature type="compositionally biased region" description="Basic residues" evidence="1">
    <location>
        <begin position="532"/>
        <end position="542"/>
    </location>
</feature>
<gene>
    <name evidence="2" type="primary">Dper\GL10637</name>
    <name evidence="2" type="ORF">Dper_GL10637</name>
</gene>
<protein>
    <submittedName>
        <fullName evidence="2">GL10637</fullName>
    </submittedName>
</protein>
<feature type="compositionally biased region" description="Basic residues" evidence="1">
    <location>
        <begin position="96"/>
        <end position="109"/>
    </location>
</feature>
<feature type="compositionally biased region" description="Basic and acidic residues" evidence="1">
    <location>
        <begin position="1076"/>
        <end position="1086"/>
    </location>
</feature>
<feature type="compositionally biased region" description="Basic and acidic residues" evidence="1">
    <location>
        <begin position="1903"/>
        <end position="1934"/>
    </location>
</feature>
<feature type="compositionally biased region" description="Basic and acidic residues" evidence="1">
    <location>
        <begin position="581"/>
        <end position="598"/>
    </location>
</feature>
<feature type="compositionally biased region" description="Polar residues" evidence="1">
    <location>
        <begin position="468"/>
        <end position="482"/>
    </location>
</feature>
<feature type="compositionally biased region" description="Low complexity" evidence="1">
    <location>
        <begin position="2646"/>
        <end position="2662"/>
    </location>
</feature>
<feature type="compositionally biased region" description="Pro residues" evidence="1">
    <location>
        <begin position="2547"/>
        <end position="2559"/>
    </location>
</feature>
<feature type="compositionally biased region" description="Basic and acidic residues" evidence="1">
    <location>
        <begin position="2300"/>
        <end position="2324"/>
    </location>
</feature>
<feature type="compositionally biased region" description="Polar residues" evidence="1">
    <location>
        <begin position="1023"/>
        <end position="1034"/>
    </location>
</feature>
<feature type="compositionally biased region" description="Low complexity" evidence="1">
    <location>
        <begin position="2966"/>
        <end position="2983"/>
    </location>
</feature>
<feature type="compositionally biased region" description="Polar residues" evidence="1">
    <location>
        <begin position="661"/>
        <end position="682"/>
    </location>
</feature>
<accession>B4GAW1</accession>
<feature type="compositionally biased region" description="Polar residues" evidence="1">
    <location>
        <begin position="1745"/>
        <end position="1768"/>
    </location>
</feature>
<feature type="compositionally biased region" description="Basic residues" evidence="1">
    <location>
        <begin position="1285"/>
        <end position="1297"/>
    </location>
</feature>
<feature type="compositionally biased region" description="Acidic residues" evidence="1">
    <location>
        <begin position="1087"/>
        <end position="1103"/>
    </location>
</feature>
<keyword evidence="3" id="KW-1185">Reference proteome</keyword>
<dbReference type="EMBL" id="CH479181">
    <property type="protein sequence ID" value="EDW32063.1"/>
    <property type="molecule type" value="Genomic_DNA"/>
</dbReference>
<dbReference type="SMART" id="SM00384">
    <property type="entry name" value="AT_hook"/>
    <property type="match status" value="4"/>
</dbReference>
<feature type="compositionally biased region" description="Polar residues" evidence="1">
    <location>
        <begin position="1439"/>
        <end position="1450"/>
    </location>
</feature>
<feature type="compositionally biased region" description="Polar residues" evidence="1">
    <location>
        <begin position="128"/>
        <end position="140"/>
    </location>
</feature>
<dbReference type="PANTHER" id="PTHR48125">
    <property type="entry name" value="LP07818P1"/>
    <property type="match status" value="1"/>
</dbReference>
<dbReference type="OrthoDB" id="8070501at2759"/>
<feature type="compositionally biased region" description="Basic and acidic residues" evidence="1">
    <location>
        <begin position="1215"/>
        <end position="1284"/>
    </location>
</feature>
<reference evidence="2 3" key="1">
    <citation type="journal article" date="2007" name="Nature">
        <title>Evolution of genes and genomes on the Drosophila phylogeny.</title>
        <authorList>
            <consortium name="Drosophila 12 Genomes Consortium"/>
            <person name="Clark A.G."/>
            <person name="Eisen M.B."/>
            <person name="Smith D.R."/>
            <person name="Bergman C.M."/>
            <person name="Oliver B."/>
            <person name="Markow T.A."/>
            <person name="Kaufman T.C."/>
            <person name="Kellis M."/>
            <person name="Gelbart W."/>
            <person name="Iyer V.N."/>
            <person name="Pollard D.A."/>
            <person name="Sackton T.B."/>
            <person name="Larracuente A.M."/>
            <person name="Singh N.D."/>
            <person name="Abad J.P."/>
            <person name="Abt D.N."/>
            <person name="Adryan B."/>
            <person name="Aguade M."/>
            <person name="Akashi H."/>
            <person name="Anderson W.W."/>
            <person name="Aquadro C.F."/>
            <person name="Ardell D.H."/>
            <person name="Arguello R."/>
            <person name="Artieri C.G."/>
            <person name="Barbash D.A."/>
            <person name="Barker D."/>
            <person name="Barsanti P."/>
            <person name="Batterham P."/>
            <person name="Batzoglou S."/>
            <person name="Begun D."/>
            <person name="Bhutkar A."/>
            <person name="Blanco E."/>
            <person name="Bosak S.A."/>
            <person name="Bradley R.K."/>
            <person name="Brand A.D."/>
            <person name="Brent M.R."/>
            <person name="Brooks A.N."/>
            <person name="Brown R.H."/>
            <person name="Butlin R.K."/>
            <person name="Caggese C."/>
            <person name="Calvi B.R."/>
            <person name="Bernardo de Carvalho A."/>
            <person name="Caspi A."/>
            <person name="Castrezana S."/>
            <person name="Celniker S.E."/>
            <person name="Chang J.L."/>
            <person name="Chapple C."/>
            <person name="Chatterji S."/>
            <person name="Chinwalla A."/>
            <person name="Civetta A."/>
            <person name="Clifton S.W."/>
            <person name="Comeron J.M."/>
            <person name="Costello J.C."/>
            <person name="Coyne J.A."/>
            <person name="Daub J."/>
            <person name="David R.G."/>
            <person name="Delcher A.L."/>
            <person name="Delehaunty K."/>
            <person name="Do C.B."/>
            <person name="Ebling H."/>
            <person name="Edwards K."/>
            <person name="Eickbush T."/>
            <person name="Evans J.D."/>
            <person name="Filipski A."/>
            <person name="Findeiss S."/>
            <person name="Freyhult E."/>
            <person name="Fulton L."/>
            <person name="Fulton R."/>
            <person name="Garcia A.C."/>
            <person name="Gardiner A."/>
            <person name="Garfield D.A."/>
            <person name="Garvin B.E."/>
            <person name="Gibson G."/>
            <person name="Gilbert D."/>
            <person name="Gnerre S."/>
            <person name="Godfrey J."/>
            <person name="Good R."/>
            <person name="Gotea V."/>
            <person name="Gravely B."/>
            <person name="Greenberg A.J."/>
            <person name="Griffiths-Jones S."/>
            <person name="Gross S."/>
            <person name="Guigo R."/>
            <person name="Gustafson E.A."/>
            <person name="Haerty W."/>
            <person name="Hahn M.W."/>
            <person name="Halligan D.L."/>
            <person name="Halpern A.L."/>
            <person name="Halter G.M."/>
            <person name="Han M.V."/>
            <person name="Heger A."/>
            <person name="Hillier L."/>
            <person name="Hinrichs A.S."/>
            <person name="Holmes I."/>
            <person name="Hoskins R.A."/>
            <person name="Hubisz M.J."/>
            <person name="Hultmark D."/>
            <person name="Huntley M.A."/>
            <person name="Jaffe D.B."/>
            <person name="Jagadeeshan S."/>
            <person name="Jeck W.R."/>
            <person name="Johnson J."/>
            <person name="Jones C.D."/>
            <person name="Jordan W.C."/>
            <person name="Karpen G.H."/>
            <person name="Kataoka E."/>
            <person name="Keightley P.D."/>
            <person name="Kheradpour P."/>
            <person name="Kirkness E.F."/>
            <person name="Koerich L.B."/>
            <person name="Kristiansen K."/>
            <person name="Kudrna D."/>
            <person name="Kulathinal R.J."/>
            <person name="Kumar S."/>
            <person name="Kwok R."/>
            <person name="Lander E."/>
            <person name="Langley C.H."/>
            <person name="Lapoint R."/>
            <person name="Lazzaro B.P."/>
            <person name="Lee S.J."/>
            <person name="Levesque L."/>
            <person name="Li R."/>
            <person name="Lin C.F."/>
            <person name="Lin M.F."/>
            <person name="Lindblad-Toh K."/>
            <person name="Llopart A."/>
            <person name="Long M."/>
            <person name="Low L."/>
            <person name="Lozovsky E."/>
            <person name="Lu J."/>
            <person name="Luo M."/>
            <person name="Machado C.A."/>
            <person name="Makalowski W."/>
            <person name="Marzo M."/>
            <person name="Matsuda M."/>
            <person name="Matzkin L."/>
            <person name="McAllister B."/>
            <person name="McBride C.S."/>
            <person name="McKernan B."/>
            <person name="McKernan K."/>
            <person name="Mendez-Lago M."/>
            <person name="Minx P."/>
            <person name="Mollenhauer M.U."/>
            <person name="Montooth K."/>
            <person name="Mount S.M."/>
            <person name="Mu X."/>
            <person name="Myers E."/>
            <person name="Negre B."/>
            <person name="Newfeld S."/>
            <person name="Nielsen R."/>
            <person name="Noor M.A."/>
            <person name="O'Grady P."/>
            <person name="Pachter L."/>
            <person name="Papaceit M."/>
            <person name="Parisi M.J."/>
            <person name="Parisi M."/>
            <person name="Parts L."/>
            <person name="Pedersen J.S."/>
            <person name="Pesole G."/>
            <person name="Phillippy A.M."/>
            <person name="Ponting C.P."/>
            <person name="Pop M."/>
            <person name="Porcelli D."/>
            <person name="Powell J.R."/>
            <person name="Prohaska S."/>
            <person name="Pruitt K."/>
            <person name="Puig M."/>
            <person name="Quesneville H."/>
            <person name="Ram K.R."/>
            <person name="Rand D."/>
            <person name="Rasmussen M.D."/>
            <person name="Reed L.K."/>
            <person name="Reenan R."/>
            <person name="Reily A."/>
            <person name="Remington K.A."/>
            <person name="Rieger T.T."/>
            <person name="Ritchie M.G."/>
            <person name="Robin C."/>
            <person name="Rogers Y.H."/>
            <person name="Rohde C."/>
            <person name="Rozas J."/>
            <person name="Rubenfield M.J."/>
            <person name="Ruiz A."/>
            <person name="Russo S."/>
            <person name="Salzberg S.L."/>
            <person name="Sanchez-Gracia A."/>
            <person name="Saranga D.J."/>
            <person name="Sato H."/>
            <person name="Schaeffer S.W."/>
            <person name="Schatz M.C."/>
            <person name="Schlenke T."/>
            <person name="Schwartz R."/>
            <person name="Segarra C."/>
            <person name="Singh R.S."/>
            <person name="Sirot L."/>
            <person name="Sirota M."/>
            <person name="Sisneros N.B."/>
            <person name="Smith C.D."/>
            <person name="Smith T.F."/>
            <person name="Spieth J."/>
            <person name="Stage D.E."/>
            <person name="Stark A."/>
            <person name="Stephan W."/>
            <person name="Strausberg R.L."/>
            <person name="Strempel S."/>
            <person name="Sturgill D."/>
            <person name="Sutton G."/>
            <person name="Sutton G.G."/>
            <person name="Tao W."/>
            <person name="Teichmann S."/>
            <person name="Tobari Y.N."/>
            <person name="Tomimura Y."/>
            <person name="Tsolas J.M."/>
            <person name="Valente V.L."/>
            <person name="Venter E."/>
            <person name="Venter J.C."/>
            <person name="Vicario S."/>
            <person name="Vieira F.G."/>
            <person name="Vilella A.J."/>
            <person name="Villasante A."/>
            <person name="Walenz B."/>
            <person name="Wang J."/>
            <person name="Wasserman M."/>
            <person name="Watts T."/>
            <person name="Wilson D."/>
            <person name="Wilson R.K."/>
            <person name="Wing R.A."/>
            <person name="Wolfner M.F."/>
            <person name="Wong A."/>
            <person name="Wong G.K."/>
            <person name="Wu C.I."/>
            <person name="Wu G."/>
            <person name="Yamamoto D."/>
            <person name="Yang H.P."/>
            <person name="Yang S.P."/>
            <person name="Yorke J.A."/>
            <person name="Yoshida K."/>
            <person name="Zdobnov E."/>
            <person name="Zhang P."/>
            <person name="Zhang Y."/>
            <person name="Zimin A.V."/>
            <person name="Baldwin J."/>
            <person name="Abdouelleil A."/>
            <person name="Abdulkadir J."/>
            <person name="Abebe A."/>
            <person name="Abera B."/>
            <person name="Abreu J."/>
            <person name="Acer S.C."/>
            <person name="Aftuck L."/>
            <person name="Alexander A."/>
            <person name="An P."/>
            <person name="Anderson E."/>
            <person name="Anderson S."/>
            <person name="Arachi H."/>
            <person name="Azer M."/>
            <person name="Bachantsang P."/>
            <person name="Barry A."/>
            <person name="Bayul T."/>
            <person name="Berlin A."/>
            <person name="Bessette D."/>
            <person name="Bloom T."/>
            <person name="Blye J."/>
            <person name="Boguslavskiy L."/>
            <person name="Bonnet C."/>
            <person name="Boukhgalter B."/>
            <person name="Bourzgui I."/>
            <person name="Brown A."/>
            <person name="Cahill P."/>
            <person name="Channer S."/>
            <person name="Cheshatsang Y."/>
            <person name="Chuda L."/>
            <person name="Citroen M."/>
            <person name="Collymore A."/>
            <person name="Cooke P."/>
            <person name="Costello M."/>
            <person name="D'Aco K."/>
            <person name="Daza R."/>
            <person name="De Haan G."/>
            <person name="DeGray S."/>
            <person name="DeMaso C."/>
            <person name="Dhargay N."/>
            <person name="Dooley K."/>
            <person name="Dooley E."/>
            <person name="Doricent M."/>
            <person name="Dorje P."/>
            <person name="Dorjee K."/>
            <person name="Dupes A."/>
            <person name="Elong R."/>
            <person name="Falk J."/>
            <person name="Farina A."/>
            <person name="Faro S."/>
            <person name="Ferguson D."/>
            <person name="Fisher S."/>
            <person name="Foley C.D."/>
            <person name="Franke A."/>
            <person name="Friedrich D."/>
            <person name="Gadbois L."/>
            <person name="Gearin G."/>
            <person name="Gearin C.R."/>
            <person name="Giannoukos G."/>
            <person name="Goode T."/>
            <person name="Graham J."/>
            <person name="Grandbois E."/>
            <person name="Grewal S."/>
            <person name="Gyaltsen K."/>
            <person name="Hafez N."/>
            <person name="Hagos B."/>
            <person name="Hall J."/>
            <person name="Henson C."/>
            <person name="Hollinger A."/>
            <person name="Honan T."/>
            <person name="Huard M.D."/>
            <person name="Hughes L."/>
            <person name="Hurhula B."/>
            <person name="Husby M.E."/>
            <person name="Kamat A."/>
            <person name="Kanga B."/>
            <person name="Kashin S."/>
            <person name="Khazanovich D."/>
            <person name="Kisner P."/>
            <person name="Lance K."/>
            <person name="Lara M."/>
            <person name="Lee W."/>
            <person name="Lennon N."/>
            <person name="Letendre F."/>
            <person name="LeVine R."/>
            <person name="Lipovsky A."/>
            <person name="Liu X."/>
            <person name="Liu J."/>
            <person name="Liu S."/>
            <person name="Lokyitsang T."/>
            <person name="Lokyitsang Y."/>
            <person name="Lubonja R."/>
            <person name="Lui A."/>
            <person name="MacDonald P."/>
            <person name="Magnisalis V."/>
            <person name="Maru K."/>
            <person name="Matthews C."/>
            <person name="McCusker W."/>
            <person name="McDonough S."/>
            <person name="Mehta T."/>
            <person name="Meldrim J."/>
            <person name="Meneus L."/>
            <person name="Mihai O."/>
            <person name="Mihalev A."/>
            <person name="Mihova T."/>
            <person name="Mittelman R."/>
            <person name="Mlenga V."/>
            <person name="Montmayeur A."/>
            <person name="Mulrain L."/>
            <person name="Navidi A."/>
            <person name="Naylor J."/>
            <person name="Negash T."/>
            <person name="Nguyen T."/>
            <person name="Nguyen N."/>
            <person name="Nicol R."/>
            <person name="Norbu C."/>
            <person name="Norbu N."/>
            <person name="Novod N."/>
            <person name="O'Neill B."/>
            <person name="Osman S."/>
            <person name="Markiewicz E."/>
            <person name="Oyono O.L."/>
            <person name="Patti C."/>
            <person name="Phunkhang P."/>
            <person name="Pierre F."/>
            <person name="Priest M."/>
            <person name="Raghuraman S."/>
            <person name="Rege F."/>
            <person name="Reyes R."/>
            <person name="Rise C."/>
            <person name="Rogov P."/>
            <person name="Ross K."/>
            <person name="Ryan E."/>
            <person name="Settipalli S."/>
            <person name="Shea T."/>
            <person name="Sherpa N."/>
            <person name="Shi L."/>
            <person name="Shih D."/>
            <person name="Sparrow T."/>
            <person name="Spaulding J."/>
            <person name="Stalker J."/>
            <person name="Stange-Thomann N."/>
            <person name="Stavropoulos S."/>
            <person name="Stone C."/>
            <person name="Strader C."/>
            <person name="Tesfaye S."/>
            <person name="Thomson T."/>
            <person name="Thoulutsang Y."/>
            <person name="Thoulutsang D."/>
            <person name="Topham K."/>
            <person name="Topping I."/>
            <person name="Tsamla T."/>
            <person name="Vassiliev H."/>
            <person name="Vo A."/>
            <person name="Wangchuk T."/>
            <person name="Wangdi T."/>
            <person name="Weiand M."/>
            <person name="Wilkinson J."/>
            <person name="Wilson A."/>
            <person name="Yadav S."/>
            <person name="Young G."/>
            <person name="Yu Q."/>
            <person name="Zembek L."/>
            <person name="Zhong D."/>
            <person name="Zimmer A."/>
            <person name="Zwirko Z."/>
            <person name="Jaffe D.B."/>
            <person name="Alvarez P."/>
            <person name="Brockman W."/>
            <person name="Butler J."/>
            <person name="Chin C."/>
            <person name="Gnerre S."/>
            <person name="Grabherr M."/>
            <person name="Kleber M."/>
            <person name="Mauceli E."/>
            <person name="MacCallum I."/>
        </authorList>
    </citation>
    <scope>NUCLEOTIDE SEQUENCE [LARGE SCALE GENOMIC DNA]</scope>
    <source>
        <strain evidence="3">MSH-3 / Tucson 14011-0111.49</strain>
    </source>
</reference>
<organism evidence="3">
    <name type="scientific">Drosophila persimilis</name>
    <name type="common">Fruit fly</name>
    <dbReference type="NCBI Taxonomy" id="7234"/>
    <lineage>
        <taxon>Eukaryota</taxon>
        <taxon>Metazoa</taxon>
        <taxon>Ecdysozoa</taxon>
        <taxon>Arthropoda</taxon>
        <taxon>Hexapoda</taxon>
        <taxon>Insecta</taxon>
        <taxon>Pterygota</taxon>
        <taxon>Neoptera</taxon>
        <taxon>Endopterygota</taxon>
        <taxon>Diptera</taxon>
        <taxon>Brachycera</taxon>
        <taxon>Muscomorpha</taxon>
        <taxon>Ephydroidea</taxon>
        <taxon>Drosophilidae</taxon>
        <taxon>Drosophila</taxon>
        <taxon>Sophophora</taxon>
    </lineage>
</organism>
<feature type="region of interest" description="Disordered" evidence="1">
    <location>
        <begin position="642"/>
        <end position="684"/>
    </location>
</feature>
<dbReference type="eggNOG" id="KOG1181">
    <property type="taxonomic scope" value="Eukaryota"/>
</dbReference>
<dbReference type="OMA" id="PIYKKQS"/>
<feature type="region of interest" description="Disordered" evidence="1">
    <location>
        <begin position="981"/>
        <end position="1202"/>
    </location>
</feature>
<evidence type="ECO:0000313" key="2">
    <source>
        <dbReference type="EMBL" id="EDW32063.1"/>
    </source>
</evidence>
<feature type="compositionally biased region" description="Basic and acidic residues" evidence="1">
    <location>
        <begin position="1716"/>
        <end position="1744"/>
    </location>
</feature>
<feature type="compositionally biased region" description="Low complexity" evidence="1">
    <location>
        <begin position="1792"/>
        <end position="1804"/>
    </location>
</feature>
<feature type="compositionally biased region" description="Low complexity" evidence="1">
    <location>
        <begin position="2355"/>
        <end position="2366"/>
    </location>
</feature>
<feature type="compositionally biased region" description="Basic and acidic residues" evidence="1">
    <location>
        <begin position="1421"/>
        <end position="1438"/>
    </location>
</feature>
<dbReference type="Proteomes" id="UP000008744">
    <property type="component" value="Unassembled WGS sequence"/>
</dbReference>
<feature type="compositionally biased region" description="Pro residues" evidence="1">
    <location>
        <begin position="2381"/>
        <end position="2390"/>
    </location>
</feature>
<feature type="compositionally biased region" description="Basic and acidic residues" evidence="1">
    <location>
        <begin position="1943"/>
        <end position="1960"/>
    </location>
</feature>
<feature type="compositionally biased region" description="Basic and acidic residues" evidence="1">
    <location>
        <begin position="295"/>
        <end position="304"/>
    </location>
</feature>
<dbReference type="STRING" id="7234.B4GAW1"/>
<feature type="compositionally biased region" description="Basic and acidic residues" evidence="1">
    <location>
        <begin position="2055"/>
        <end position="2066"/>
    </location>
</feature>
<feature type="region of interest" description="Disordered" evidence="1">
    <location>
        <begin position="426"/>
        <end position="610"/>
    </location>
</feature>
<feature type="compositionally biased region" description="Polar residues" evidence="1">
    <location>
        <begin position="981"/>
        <end position="990"/>
    </location>
</feature>
<feature type="compositionally biased region" description="Low complexity" evidence="1">
    <location>
        <begin position="187"/>
        <end position="208"/>
    </location>
</feature>
<feature type="compositionally biased region" description="Basic and acidic residues" evidence="1">
    <location>
        <begin position="1298"/>
        <end position="1308"/>
    </location>
</feature>
<feature type="compositionally biased region" description="Basic and acidic residues" evidence="1">
    <location>
        <begin position="1160"/>
        <end position="1185"/>
    </location>
</feature>
<feature type="region of interest" description="Disordered" evidence="1">
    <location>
        <begin position="3126"/>
        <end position="3146"/>
    </location>
</feature>
<feature type="compositionally biased region" description="Low complexity" evidence="1">
    <location>
        <begin position="2531"/>
        <end position="2546"/>
    </location>
</feature>
<dbReference type="InterPro" id="IPR017956">
    <property type="entry name" value="AT_hook_DNA-bd_motif"/>
</dbReference>
<feature type="compositionally biased region" description="Basic and acidic residues" evidence="1">
    <location>
        <begin position="426"/>
        <end position="436"/>
    </location>
</feature>
<feature type="compositionally biased region" description="Polar residues" evidence="1">
    <location>
        <begin position="1310"/>
        <end position="1338"/>
    </location>
</feature>
<feature type="compositionally biased region" description="Low complexity" evidence="1">
    <location>
        <begin position="2688"/>
        <end position="2699"/>
    </location>
</feature>
<feature type="region of interest" description="Disordered" evidence="1">
    <location>
        <begin position="17"/>
        <end position="42"/>
    </location>
</feature>
<feature type="compositionally biased region" description="Basic and acidic residues" evidence="1">
    <location>
        <begin position="1608"/>
        <end position="1655"/>
    </location>
</feature>
<feature type="compositionally biased region" description="Basic residues" evidence="1">
    <location>
        <begin position="437"/>
        <end position="446"/>
    </location>
</feature>
<feature type="compositionally biased region" description="Basic and acidic residues" evidence="1">
    <location>
        <begin position="213"/>
        <end position="226"/>
    </location>
</feature>
<feature type="compositionally biased region" description="Basic residues" evidence="1">
    <location>
        <begin position="1452"/>
        <end position="1464"/>
    </location>
</feature>
<evidence type="ECO:0000256" key="1">
    <source>
        <dbReference type="SAM" id="MobiDB-lite"/>
    </source>
</evidence>
<feature type="region of interest" description="Disordered" evidence="1">
    <location>
        <begin position="915"/>
        <end position="963"/>
    </location>
</feature>
<feature type="compositionally biased region" description="Polar residues" evidence="1">
    <location>
        <begin position="2214"/>
        <end position="2239"/>
    </location>
</feature>
<feature type="compositionally biased region" description="Basic residues" evidence="1">
    <location>
        <begin position="2392"/>
        <end position="2414"/>
    </location>
</feature>
<feature type="region of interest" description="Disordered" evidence="1">
    <location>
        <begin position="60"/>
        <end position="399"/>
    </location>
</feature>
<feature type="compositionally biased region" description="Basic and acidic residues" evidence="1">
    <location>
        <begin position="1820"/>
        <end position="1841"/>
    </location>
</feature>
<feature type="compositionally biased region" description="Low complexity" evidence="1">
    <location>
        <begin position="154"/>
        <end position="170"/>
    </location>
</feature>
<feature type="compositionally biased region" description="Acidic residues" evidence="1">
    <location>
        <begin position="236"/>
        <end position="262"/>
    </location>
</feature>
<feature type="compositionally biased region" description="Basic and acidic residues" evidence="1">
    <location>
        <begin position="1371"/>
        <end position="1387"/>
    </location>
</feature>
<feature type="region of interest" description="Disordered" evidence="1">
    <location>
        <begin position="2511"/>
        <end position="2574"/>
    </location>
</feature>
<feature type="compositionally biased region" description="Basic residues" evidence="1">
    <location>
        <begin position="1062"/>
        <end position="1075"/>
    </location>
</feature>
<feature type="compositionally biased region" description="Polar residues" evidence="1">
    <location>
        <begin position="2337"/>
        <end position="2354"/>
    </location>
</feature>
<feature type="compositionally biased region" description="Basic and acidic residues" evidence="1">
    <location>
        <begin position="2242"/>
        <end position="2260"/>
    </location>
</feature>
<feature type="compositionally biased region" description="Polar residues" evidence="1">
    <location>
        <begin position="3016"/>
        <end position="3029"/>
    </location>
</feature>
<feature type="region of interest" description="Disordered" evidence="1">
    <location>
        <begin position="2966"/>
        <end position="2994"/>
    </location>
</feature>
<dbReference type="HOGENOM" id="CLU_225343_0_0_1"/>